<proteinExistence type="inferred from homology"/>
<gene>
    <name evidence="3" type="ORF">OG563_39935</name>
</gene>
<keyword evidence="4" id="KW-1185">Reference proteome</keyword>
<dbReference type="InterPro" id="IPR011067">
    <property type="entry name" value="Plasmid_toxin/cell-grow_inhib"/>
</dbReference>
<comment type="similarity">
    <text evidence="1">Belongs to the PemK/MazF family.</text>
</comment>
<evidence type="ECO:0000256" key="1">
    <source>
        <dbReference type="ARBA" id="ARBA00007521"/>
    </source>
</evidence>
<reference evidence="3" key="1">
    <citation type="submission" date="2022-10" db="EMBL/GenBank/DDBJ databases">
        <title>The complete genomes of actinobacterial strains from the NBC collection.</title>
        <authorList>
            <person name="Joergensen T.S."/>
            <person name="Alvarez Arevalo M."/>
            <person name="Sterndorff E.B."/>
            <person name="Faurdal D."/>
            <person name="Vuksanovic O."/>
            <person name="Mourched A.-S."/>
            <person name="Charusanti P."/>
            <person name="Shaw S."/>
            <person name="Blin K."/>
            <person name="Weber T."/>
        </authorList>
    </citation>
    <scope>NUCLEOTIDE SEQUENCE</scope>
    <source>
        <strain evidence="3">NBC_01482</strain>
    </source>
</reference>
<sequence length="107" mass="11880">MPAEPTHQGQIWNLVSRISGRRATVVIVDSDVVIRQRPMLVAAPVREAREVPSRHQLLTVAMPESSQVIALYDIAIVPKDSLTEQVGDLTSEVLEQVKIGLRARFDL</sequence>
<accession>A0ABZ1YTK4</accession>
<dbReference type="RefSeq" id="WP_040691710.1">
    <property type="nucleotide sequence ID" value="NZ_CP109149.1"/>
</dbReference>
<evidence type="ECO:0008006" key="5">
    <source>
        <dbReference type="Google" id="ProtNLM"/>
    </source>
</evidence>
<name>A0ABZ1YTK4_9NOCA</name>
<dbReference type="Proteomes" id="UP001432062">
    <property type="component" value="Chromosome"/>
</dbReference>
<organism evidence="3 4">
    <name type="scientific">Nocardia vinacea</name>
    <dbReference type="NCBI Taxonomy" id="96468"/>
    <lineage>
        <taxon>Bacteria</taxon>
        <taxon>Bacillati</taxon>
        <taxon>Actinomycetota</taxon>
        <taxon>Actinomycetes</taxon>
        <taxon>Mycobacteriales</taxon>
        <taxon>Nocardiaceae</taxon>
        <taxon>Nocardia</taxon>
    </lineage>
</organism>
<evidence type="ECO:0000256" key="2">
    <source>
        <dbReference type="ARBA" id="ARBA00022649"/>
    </source>
</evidence>
<dbReference type="InterPro" id="IPR003477">
    <property type="entry name" value="PemK-like"/>
</dbReference>
<dbReference type="EMBL" id="CP109441">
    <property type="protein sequence ID" value="WUV45231.1"/>
    <property type="molecule type" value="Genomic_DNA"/>
</dbReference>
<dbReference type="Pfam" id="PF02452">
    <property type="entry name" value="PemK_toxin"/>
    <property type="match status" value="1"/>
</dbReference>
<dbReference type="Gene3D" id="2.30.30.110">
    <property type="match status" value="1"/>
</dbReference>
<evidence type="ECO:0000313" key="4">
    <source>
        <dbReference type="Proteomes" id="UP001432062"/>
    </source>
</evidence>
<evidence type="ECO:0000313" key="3">
    <source>
        <dbReference type="EMBL" id="WUV45231.1"/>
    </source>
</evidence>
<keyword evidence="2" id="KW-1277">Toxin-antitoxin system</keyword>
<protein>
    <recommendedName>
        <fullName evidence="5">Type II toxin-antitoxin system PemK/MazF family toxin</fullName>
    </recommendedName>
</protein>
<dbReference type="SUPFAM" id="SSF50118">
    <property type="entry name" value="Cell growth inhibitor/plasmid maintenance toxic component"/>
    <property type="match status" value="1"/>
</dbReference>